<protein>
    <submittedName>
        <fullName evidence="3">2TM domain-containing protein</fullName>
    </submittedName>
</protein>
<keyword evidence="1" id="KW-1133">Transmembrane helix</keyword>
<accession>A0A1K2IJP7</accession>
<dbReference type="Proteomes" id="UP000182544">
    <property type="component" value="Unassembled WGS sequence"/>
</dbReference>
<evidence type="ECO:0000256" key="1">
    <source>
        <dbReference type="SAM" id="Phobius"/>
    </source>
</evidence>
<dbReference type="OrthoDB" id="1495672at2"/>
<dbReference type="RefSeq" id="WP_072401973.1">
    <property type="nucleotide sequence ID" value="NZ_FPKV01000002.1"/>
</dbReference>
<organism evidence="3 4">
    <name type="scientific">Flaviramulus basaltis</name>
    <dbReference type="NCBI Taxonomy" id="369401"/>
    <lineage>
        <taxon>Bacteria</taxon>
        <taxon>Pseudomonadati</taxon>
        <taxon>Bacteroidota</taxon>
        <taxon>Flavobacteriia</taxon>
        <taxon>Flavobacteriales</taxon>
        <taxon>Flavobacteriaceae</taxon>
        <taxon>Flaviramulus</taxon>
    </lineage>
</organism>
<reference evidence="3 4" key="1">
    <citation type="submission" date="2016-10" db="EMBL/GenBank/DDBJ databases">
        <authorList>
            <person name="de Groot N.N."/>
        </authorList>
    </citation>
    <scope>NUCLEOTIDE SEQUENCE [LARGE SCALE GENOMIC DNA]</scope>
    <source>
        <strain evidence="3 4">DSM 18180</strain>
    </source>
</reference>
<feature type="domain" description="2TM" evidence="2">
    <location>
        <begin position="13"/>
        <end position="96"/>
    </location>
</feature>
<keyword evidence="1" id="KW-0812">Transmembrane</keyword>
<feature type="transmembrane region" description="Helical" evidence="1">
    <location>
        <begin position="21"/>
        <end position="41"/>
    </location>
</feature>
<keyword evidence="4" id="KW-1185">Reference proteome</keyword>
<dbReference type="InterPro" id="IPR025698">
    <property type="entry name" value="2TM_dom"/>
</dbReference>
<gene>
    <name evidence="3" type="ORF">SAMN05428642_102829</name>
</gene>
<keyword evidence="1" id="KW-0472">Membrane</keyword>
<feature type="transmembrane region" description="Helical" evidence="1">
    <location>
        <begin position="61"/>
        <end position="82"/>
    </location>
</feature>
<evidence type="ECO:0000313" key="4">
    <source>
        <dbReference type="Proteomes" id="UP000182544"/>
    </source>
</evidence>
<dbReference type="Pfam" id="PF13239">
    <property type="entry name" value="2TM"/>
    <property type="match status" value="1"/>
</dbReference>
<dbReference type="AlphaFoldDB" id="A0A1K2IJP7"/>
<proteinExistence type="predicted"/>
<evidence type="ECO:0000313" key="3">
    <source>
        <dbReference type="EMBL" id="SFZ92615.1"/>
    </source>
</evidence>
<dbReference type="STRING" id="369401.SAMN05428642_102829"/>
<dbReference type="EMBL" id="FPKV01000002">
    <property type="protein sequence ID" value="SFZ92615.1"/>
    <property type="molecule type" value="Genomic_DNA"/>
</dbReference>
<evidence type="ECO:0000259" key="2">
    <source>
        <dbReference type="Pfam" id="PF13239"/>
    </source>
</evidence>
<sequence length="101" mass="11793">METNPIEKERYTRAAKRVKRIRGFYTHALVYIVINILIVTINIQNLAPNESYFQWHNFITLIGWGVGLLAHGLSVFAPNIILGKDWEERKIKELMNNDKKP</sequence>
<name>A0A1K2IJP7_9FLAO</name>